<name>A0A9P8UNE9_9PEZI</name>
<dbReference type="InterPro" id="IPR038883">
    <property type="entry name" value="AN11006-like"/>
</dbReference>
<dbReference type="Proteomes" id="UP000758603">
    <property type="component" value="Unassembled WGS sequence"/>
</dbReference>
<dbReference type="PANTHER" id="PTHR42085:SF2">
    <property type="entry name" value="F-BOX DOMAIN-CONTAINING PROTEIN"/>
    <property type="match status" value="1"/>
</dbReference>
<reference evidence="1" key="1">
    <citation type="journal article" date="2021" name="Nat. Commun.">
        <title>Genetic determinants of endophytism in the Arabidopsis root mycobiome.</title>
        <authorList>
            <person name="Mesny F."/>
            <person name="Miyauchi S."/>
            <person name="Thiergart T."/>
            <person name="Pickel B."/>
            <person name="Atanasova L."/>
            <person name="Karlsson M."/>
            <person name="Huettel B."/>
            <person name="Barry K.W."/>
            <person name="Haridas S."/>
            <person name="Chen C."/>
            <person name="Bauer D."/>
            <person name="Andreopoulos W."/>
            <person name="Pangilinan J."/>
            <person name="LaButti K."/>
            <person name="Riley R."/>
            <person name="Lipzen A."/>
            <person name="Clum A."/>
            <person name="Drula E."/>
            <person name="Henrissat B."/>
            <person name="Kohler A."/>
            <person name="Grigoriev I.V."/>
            <person name="Martin F.M."/>
            <person name="Hacquard S."/>
        </authorList>
    </citation>
    <scope>NUCLEOTIDE SEQUENCE</scope>
    <source>
        <strain evidence="1">MPI-SDFR-AT-0073</strain>
    </source>
</reference>
<dbReference type="EMBL" id="JAGPXC010000003">
    <property type="protein sequence ID" value="KAH6655265.1"/>
    <property type="molecule type" value="Genomic_DNA"/>
</dbReference>
<evidence type="ECO:0000313" key="1">
    <source>
        <dbReference type="EMBL" id="KAH6655265.1"/>
    </source>
</evidence>
<gene>
    <name evidence="1" type="ORF">BKA67DRAFT_231876</name>
</gene>
<keyword evidence="2" id="KW-1185">Reference proteome</keyword>
<protein>
    <recommendedName>
        <fullName evidence="3">F-box domain-containing protein</fullName>
    </recommendedName>
</protein>
<dbReference type="RefSeq" id="XP_045959530.1">
    <property type="nucleotide sequence ID" value="XM_046095633.1"/>
</dbReference>
<dbReference type="PANTHER" id="PTHR42085">
    <property type="entry name" value="F-BOX DOMAIN-CONTAINING PROTEIN"/>
    <property type="match status" value="1"/>
</dbReference>
<dbReference type="OrthoDB" id="2951834at2759"/>
<dbReference type="GeneID" id="70124526"/>
<comment type="caution">
    <text evidence="1">The sequence shown here is derived from an EMBL/GenBank/DDBJ whole genome shotgun (WGS) entry which is preliminary data.</text>
</comment>
<dbReference type="AlphaFoldDB" id="A0A9P8UNE9"/>
<evidence type="ECO:0000313" key="2">
    <source>
        <dbReference type="Proteomes" id="UP000758603"/>
    </source>
</evidence>
<accession>A0A9P8UNE9</accession>
<proteinExistence type="predicted"/>
<evidence type="ECO:0008006" key="3">
    <source>
        <dbReference type="Google" id="ProtNLM"/>
    </source>
</evidence>
<sequence>MKLLRALEPNRQQELLLSAAAQSYRPLNQTPPIGICLLLARLPLELRLAVYELLLCSSPKILISHTRRQRSSFCHFCGGAPPAHWRAQAPILQTCKQINMEATPVLYGQNHFVISFPLDKPLQLSHFFIYHVRHSTALEMRNLTFRAGYMDRDLYPAAYRCPCSTGQREWKTDGRALSKIVFPHCSRSTLRPSPKRTKEIHEIIRNRLQVDGNDKNHKGHNRARWSCSTCGHDLS</sequence>
<organism evidence="1 2">
    <name type="scientific">Truncatella angustata</name>
    <dbReference type="NCBI Taxonomy" id="152316"/>
    <lineage>
        <taxon>Eukaryota</taxon>
        <taxon>Fungi</taxon>
        <taxon>Dikarya</taxon>
        <taxon>Ascomycota</taxon>
        <taxon>Pezizomycotina</taxon>
        <taxon>Sordariomycetes</taxon>
        <taxon>Xylariomycetidae</taxon>
        <taxon>Amphisphaeriales</taxon>
        <taxon>Sporocadaceae</taxon>
        <taxon>Truncatella</taxon>
    </lineage>
</organism>